<evidence type="ECO:0000259" key="11">
    <source>
        <dbReference type="PROSITE" id="PS50026"/>
    </source>
</evidence>
<evidence type="ECO:0000313" key="15">
    <source>
        <dbReference type="Proteomes" id="UP000038040"/>
    </source>
</evidence>
<evidence type="ECO:0000313" key="16">
    <source>
        <dbReference type="Proteomes" id="UP000274756"/>
    </source>
</evidence>
<feature type="transmembrane region" description="Helical" evidence="10">
    <location>
        <begin position="567"/>
        <end position="592"/>
    </location>
</feature>
<dbReference type="GO" id="GO:0006509">
    <property type="term" value="P:membrane protein ectodomain proteolysis"/>
    <property type="evidence" value="ECO:0007669"/>
    <property type="project" value="TreeGrafter"/>
</dbReference>
<feature type="binding site" evidence="8">
    <location>
        <position position="212"/>
    </location>
    <ligand>
        <name>Zn(2+)</name>
        <dbReference type="ChEBI" id="CHEBI:29105"/>
        <note>catalytic</note>
    </ligand>
</feature>
<comment type="subcellular location">
    <subcellularLocation>
        <location evidence="1">Membrane</location>
        <topology evidence="1">Single-pass membrane protein</topology>
    </subcellularLocation>
</comment>
<evidence type="ECO:0000313" key="14">
    <source>
        <dbReference type="EMBL" id="VDN55925.1"/>
    </source>
</evidence>
<evidence type="ECO:0000313" key="17">
    <source>
        <dbReference type="WBParaSite" id="DME_0000153801-mRNA-1"/>
    </source>
</evidence>
<dbReference type="OrthoDB" id="5951731at2759"/>
<feature type="disulfide bond" evidence="6">
    <location>
        <begin position="335"/>
        <end position="355"/>
    </location>
</feature>
<dbReference type="Pfam" id="PF08516">
    <property type="entry name" value="ADAM_CR"/>
    <property type="match status" value="1"/>
</dbReference>
<dbReference type="GO" id="GO:0046872">
    <property type="term" value="F:metal ion binding"/>
    <property type="evidence" value="ECO:0007669"/>
    <property type="project" value="UniProtKB-KW"/>
</dbReference>
<keyword evidence="8" id="KW-0479">Metal-binding</keyword>
<feature type="binding site" evidence="8">
    <location>
        <position position="218"/>
    </location>
    <ligand>
        <name>Zn(2+)</name>
        <dbReference type="ChEBI" id="CHEBI:29105"/>
        <note>catalytic</note>
    </ligand>
</feature>
<dbReference type="SUPFAM" id="SSF57552">
    <property type="entry name" value="Blood coagulation inhibitor (disintegrin)"/>
    <property type="match status" value="1"/>
</dbReference>
<feature type="disulfide bond" evidence="7">
    <location>
        <begin position="539"/>
        <end position="548"/>
    </location>
</feature>
<keyword evidence="4 10" id="KW-0472">Membrane</keyword>
<dbReference type="InterPro" id="IPR000742">
    <property type="entry name" value="EGF"/>
</dbReference>
<keyword evidence="16" id="KW-1185">Reference proteome</keyword>
<dbReference type="SMART" id="SM00050">
    <property type="entry name" value="DISIN"/>
    <property type="match status" value="1"/>
</dbReference>
<feature type="domain" description="Peptidase M12B" evidence="13">
    <location>
        <begin position="73"/>
        <end position="269"/>
    </location>
</feature>
<feature type="disulfide bond" evidence="8">
    <location>
        <begin position="224"/>
        <end position="248"/>
    </location>
</feature>
<dbReference type="Proteomes" id="UP000274756">
    <property type="component" value="Unassembled WGS sequence"/>
</dbReference>
<feature type="compositionally biased region" description="Pro residues" evidence="9">
    <location>
        <begin position="724"/>
        <end position="733"/>
    </location>
</feature>
<sequence>MREQARCPVFIYYSGKSVGAGELVSLESYFWIFISSFDYCIFFIVDWKTRELREIGKVPSAKYYQEYLDGRWRYVEIALIADSSLYVKYHKNVTYVLHRLESIANYINSLYQPLNIRIILSWADVWANWNAIDVVTNSDETLSNFLKFRKNLLKIHHNDNAHLLTNVHFEKNVVGKAYKGTMCSFEYSGGVEMDHHSHAPFVAATIAHEMGHNFGMEHDDFDICRCPAQSCIMAASTGNAAPSFWSECSVRALHNSLSKGVDYCLKNQPDKAFGGARCGNSIVEPGEECDCGTESSCTHRCCDFKTCKLAADAHCASGECCDLETCQIKPVATVCRKATNSCDLPEYCDGQMEYCPADFYVQDGHVCPDHADGFCYNGNCGNREQQCQYIWGPTGDNADPICYELNTRGDSVGNCGYDVHTNTFRACQKSEIQCGRLHCTHESEKLAFGDPSTVHTAYMALRLHNGKSIACRVAWTKYFDNKGGPDPGMVPNGAVCGKDRMCLDSKCENRTEKVRMAPKCDPESCNDAGICNNMGNCHCLPGYGGTDCAIPGPGGSVNSGPATEGNIIHVGAFVFWLLIGSLILFVIASIYIKRRRDIWLHKQIWDILKKKLNLQRLLVPIRKAPPPPCPPPIRTAELNAIWRDSGTQRSSNFHKSVASAASIIYKGPSSCSISRNNSFRPKFAPPMIPCRPESNILSELYEEKGEEMGLHDKKISHIESINRPPNPPPPPPHGEFSNSSSPEEKKPSCPPKPQSLNKSQVRDLAARFDAKSAQNKIDFTSIDKIL</sequence>
<feature type="region of interest" description="Disordered" evidence="9">
    <location>
        <begin position="767"/>
        <end position="786"/>
    </location>
</feature>
<evidence type="ECO:0000256" key="5">
    <source>
        <dbReference type="ARBA" id="ARBA00023157"/>
    </source>
</evidence>
<comment type="caution">
    <text evidence="7">Lacks conserved residue(s) required for the propagation of feature annotation.</text>
</comment>
<proteinExistence type="predicted"/>
<dbReference type="Pfam" id="PF00200">
    <property type="entry name" value="Disintegrin"/>
    <property type="match status" value="1"/>
</dbReference>
<keyword evidence="5 7" id="KW-1015">Disulfide bond</keyword>
<evidence type="ECO:0000256" key="6">
    <source>
        <dbReference type="PROSITE-ProRule" id="PRU00068"/>
    </source>
</evidence>
<dbReference type="Gene3D" id="3.40.390.10">
    <property type="entry name" value="Collagenase (Catalytic Domain)"/>
    <property type="match status" value="1"/>
</dbReference>
<evidence type="ECO:0000256" key="8">
    <source>
        <dbReference type="PROSITE-ProRule" id="PRU00276"/>
    </source>
</evidence>
<dbReference type="WBParaSite" id="DME_0000153801-mRNA-1">
    <property type="protein sequence ID" value="DME_0000153801-mRNA-1"/>
    <property type="gene ID" value="DME_0000153801"/>
</dbReference>
<evidence type="ECO:0000256" key="4">
    <source>
        <dbReference type="ARBA" id="ARBA00023136"/>
    </source>
</evidence>
<dbReference type="PROSITE" id="PS00022">
    <property type="entry name" value="EGF_1"/>
    <property type="match status" value="1"/>
</dbReference>
<dbReference type="SUPFAM" id="SSF55486">
    <property type="entry name" value="Metalloproteases ('zincins'), catalytic domain"/>
    <property type="match status" value="1"/>
</dbReference>
<dbReference type="InterPro" id="IPR024079">
    <property type="entry name" value="MetalloPept_cat_dom_sf"/>
</dbReference>
<dbReference type="FunFam" id="3.40.390.10:FF:000002">
    <property type="entry name" value="Disintegrin and metalloproteinase domain-containing protein 22"/>
    <property type="match status" value="1"/>
</dbReference>
<dbReference type="SMART" id="SM00608">
    <property type="entry name" value="ACR"/>
    <property type="match status" value="1"/>
</dbReference>
<dbReference type="FunFam" id="4.10.70.10:FF:000001">
    <property type="entry name" value="Disintegrin and metalloproteinase domain-containing protein 22"/>
    <property type="match status" value="1"/>
</dbReference>
<feature type="domain" description="Disintegrin" evidence="12">
    <location>
        <begin position="275"/>
        <end position="363"/>
    </location>
</feature>
<dbReference type="STRING" id="318479.A0A158Q337"/>
<evidence type="ECO:0000256" key="1">
    <source>
        <dbReference type="ARBA" id="ARBA00004167"/>
    </source>
</evidence>
<dbReference type="Pfam" id="PF01421">
    <property type="entry name" value="Reprolysin"/>
    <property type="match status" value="1"/>
</dbReference>
<dbReference type="InterPro" id="IPR036436">
    <property type="entry name" value="Disintegrin_dom_sf"/>
</dbReference>
<dbReference type="PROSITE" id="PS01186">
    <property type="entry name" value="EGF_2"/>
    <property type="match status" value="1"/>
</dbReference>
<dbReference type="InterPro" id="IPR006586">
    <property type="entry name" value="ADAM_Cys-rich"/>
</dbReference>
<evidence type="ECO:0000259" key="13">
    <source>
        <dbReference type="PROSITE" id="PS50215"/>
    </source>
</evidence>
<organism evidence="15 17">
    <name type="scientific">Dracunculus medinensis</name>
    <name type="common">Guinea worm</name>
    <dbReference type="NCBI Taxonomy" id="318479"/>
    <lineage>
        <taxon>Eukaryota</taxon>
        <taxon>Metazoa</taxon>
        <taxon>Ecdysozoa</taxon>
        <taxon>Nematoda</taxon>
        <taxon>Chromadorea</taxon>
        <taxon>Rhabditida</taxon>
        <taxon>Spirurina</taxon>
        <taxon>Dracunculoidea</taxon>
        <taxon>Dracunculidae</taxon>
        <taxon>Dracunculus</taxon>
    </lineage>
</organism>
<evidence type="ECO:0000256" key="10">
    <source>
        <dbReference type="SAM" id="Phobius"/>
    </source>
</evidence>
<feature type="domain" description="EGF-like" evidence="11">
    <location>
        <begin position="516"/>
        <end position="549"/>
    </location>
</feature>
<feature type="active site" evidence="8">
    <location>
        <position position="209"/>
    </location>
</feature>
<keyword evidence="2 10" id="KW-0812">Transmembrane</keyword>
<feature type="disulfide bond" evidence="8">
    <location>
        <begin position="226"/>
        <end position="231"/>
    </location>
</feature>
<evidence type="ECO:0000256" key="2">
    <source>
        <dbReference type="ARBA" id="ARBA00022692"/>
    </source>
</evidence>
<feature type="region of interest" description="Disordered" evidence="9">
    <location>
        <begin position="718"/>
        <end position="762"/>
    </location>
</feature>
<dbReference type="InterPro" id="IPR001590">
    <property type="entry name" value="Peptidase_M12B"/>
</dbReference>
<evidence type="ECO:0000259" key="12">
    <source>
        <dbReference type="PROSITE" id="PS50214"/>
    </source>
</evidence>
<dbReference type="Gene3D" id="4.10.70.10">
    <property type="entry name" value="Disintegrin domain"/>
    <property type="match status" value="1"/>
</dbReference>
<feature type="binding site" evidence="8">
    <location>
        <position position="208"/>
    </location>
    <ligand>
        <name>Zn(2+)</name>
        <dbReference type="ChEBI" id="CHEBI:29105"/>
        <note>catalytic</note>
    </ligand>
</feature>
<evidence type="ECO:0000256" key="9">
    <source>
        <dbReference type="SAM" id="MobiDB-lite"/>
    </source>
</evidence>
<dbReference type="PROSITE" id="PS50026">
    <property type="entry name" value="EGF_3"/>
    <property type="match status" value="1"/>
</dbReference>
<dbReference type="GO" id="GO:0016020">
    <property type="term" value="C:membrane"/>
    <property type="evidence" value="ECO:0007669"/>
    <property type="project" value="UniProtKB-SubCell"/>
</dbReference>
<dbReference type="Proteomes" id="UP000038040">
    <property type="component" value="Unplaced"/>
</dbReference>
<keyword evidence="3 10" id="KW-1133">Transmembrane helix</keyword>
<evidence type="ECO:0000256" key="3">
    <source>
        <dbReference type="ARBA" id="ARBA00022989"/>
    </source>
</evidence>
<dbReference type="PROSITE" id="PS50215">
    <property type="entry name" value="ADAM_MEPRO"/>
    <property type="match status" value="1"/>
</dbReference>
<dbReference type="AlphaFoldDB" id="A0A158Q337"/>
<dbReference type="GO" id="GO:0004222">
    <property type="term" value="F:metalloendopeptidase activity"/>
    <property type="evidence" value="ECO:0007669"/>
    <property type="project" value="InterPro"/>
</dbReference>
<dbReference type="PANTHER" id="PTHR11905">
    <property type="entry name" value="ADAM A DISINTEGRIN AND METALLOPROTEASE DOMAIN"/>
    <property type="match status" value="1"/>
</dbReference>
<reference evidence="17" key="1">
    <citation type="submission" date="2016-04" db="UniProtKB">
        <authorList>
            <consortium name="WormBaseParasite"/>
        </authorList>
    </citation>
    <scope>IDENTIFICATION</scope>
</reference>
<accession>A0A158Q337</accession>
<keyword evidence="8" id="KW-0862">Zinc</keyword>
<keyword evidence="7" id="KW-0245">EGF-like domain</keyword>
<dbReference type="EMBL" id="UYYG01001153">
    <property type="protein sequence ID" value="VDN55925.1"/>
    <property type="molecule type" value="Genomic_DNA"/>
</dbReference>
<gene>
    <name evidence="14" type="ORF">DME_LOCUS5898</name>
</gene>
<dbReference type="InterPro" id="IPR001762">
    <property type="entry name" value="Disintegrin_dom"/>
</dbReference>
<dbReference type="PANTHER" id="PTHR11905:SF159">
    <property type="entry name" value="ADAM METALLOPROTEASE"/>
    <property type="match status" value="1"/>
</dbReference>
<dbReference type="CDD" id="cd04269">
    <property type="entry name" value="ZnMc_adamalysin_II_like"/>
    <property type="match status" value="1"/>
</dbReference>
<dbReference type="InterPro" id="IPR034027">
    <property type="entry name" value="Reprolysin_adamalysin"/>
</dbReference>
<protein>
    <submittedName>
        <fullName evidence="17">Disintegrin and metalloproteinase domain-containing protein 19</fullName>
    </submittedName>
</protein>
<evidence type="ECO:0000256" key="7">
    <source>
        <dbReference type="PROSITE-ProRule" id="PRU00076"/>
    </source>
</evidence>
<name>A0A158Q337_DRAME</name>
<dbReference type="PROSITE" id="PS50214">
    <property type="entry name" value="DISINTEGRIN_2"/>
    <property type="match status" value="1"/>
</dbReference>
<reference evidence="14 16" key="2">
    <citation type="submission" date="2018-11" db="EMBL/GenBank/DDBJ databases">
        <authorList>
            <consortium name="Pathogen Informatics"/>
        </authorList>
    </citation>
    <scope>NUCLEOTIDE SEQUENCE [LARGE SCALE GENOMIC DNA]</scope>
</reference>